<reference evidence="7 8" key="1">
    <citation type="journal article" date="2014" name="Nat. Genet.">
        <title>Genome and transcriptome of the porcine whipworm Trichuris suis.</title>
        <authorList>
            <person name="Jex A.R."/>
            <person name="Nejsum P."/>
            <person name="Schwarz E.M."/>
            <person name="Hu L."/>
            <person name="Young N.D."/>
            <person name="Hall R.S."/>
            <person name="Korhonen P.K."/>
            <person name="Liao S."/>
            <person name="Thamsborg S."/>
            <person name="Xia J."/>
            <person name="Xu P."/>
            <person name="Wang S."/>
            <person name="Scheerlinck J.P."/>
            <person name="Hofmann A."/>
            <person name="Sternberg P.W."/>
            <person name="Wang J."/>
            <person name="Gasser R.B."/>
        </authorList>
    </citation>
    <scope>NUCLEOTIDE SEQUENCE [LARGE SCALE GENOMIC DNA]</scope>
    <source>
        <strain evidence="7">DCEP-RM93M</strain>
    </source>
</reference>
<evidence type="ECO:0000256" key="2">
    <source>
        <dbReference type="ARBA" id="ARBA00022722"/>
    </source>
</evidence>
<dbReference type="FunFam" id="3.30.70.270:FF:000164">
    <property type="match status" value="1"/>
</dbReference>
<gene>
    <name evidence="7" type="ORF">M513_14152</name>
</gene>
<dbReference type="PANTHER" id="PTHR37984:SF5">
    <property type="entry name" value="PROTEIN NYNRIN-LIKE"/>
    <property type="match status" value="1"/>
</dbReference>
<keyword evidence="4" id="KW-0548">Nucleotidyltransferase</keyword>
<dbReference type="InterPro" id="IPR050951">
    <property type="entry name" value="Retrovirus_Pol_polyprotein"/>
</dbReference>
<keyword evidence="8" id="KW-1185">Reference proteome</keyword>
<dbReference type="InterPro" id="IPR000477">
    <property type="entry name" value="RT_dom"/>
</dbReference>
<evidence type="ECO:0000256" key="3">
    <source>
        <dbReference type="ARBA" id="ARBA00022759"/>
    </source>
</evidence>
<keyword evidence="3" id="KW-0378">Hydrolase</keyword>
<dbReference type="AlphaFoldDB" id="A0A085LJ25"/>
<dbReference type="PROSITE" id="PS50878">
    <property type="entry name" value="RT_POL"/>
    <property type="match status" value="1"/>
</dbReference>
<keyword evidence="3" id="KW-0255">Endonuclease</keyword>
<dbReference type="CDD" id="cd01647">
    <property type="entry name" value="RT_LTR"/>
    <property type="match status" value="1"/>
</dbReference>
<dbReference type="InterPro" id="IPR043502">
    <property type="entry name" value="DNA/RNA_pol_sf"/>
</dbReference>
<sequence>MPFGLRNAAQTFQRFMDEVTRGLTFCFVYLDDVLVASSSAEEHQTHLDQLFKRLEKYGIRVNPSKCVFYASQLEFLGSQVDSEGIRPLPSKVEAIRRFPLPKTMAQLRRFLGCLNFYRQFLPHIAQTFIPLENIISTQGDHRELHWSDEALQAFTSAKQQLLTGTMLAHMRNDAQLSLAVDASDTAPGAVLQQTVHERWQPLAFSQKFTPTERRYSTFGRELLAAYLAVRHFRHWLEGRTFTIFTEHKPLVYAIQNAGSNYNPREIRHLDFITTFTTDVRHVKGTQNNVADALSRMETHSLTTTLDC</sequence>
<proteinExistence type="predicted"/>
<name>A0A085LJ25_9BILA</name>
<organism evidence="7 8">
    <name type="scientific">Trichuris suis</name>
    <name type="common">pig whipworm</name>
    <dbReference type="NCBI Taxonomy" id="68888"/>
    <lineage>
        <taxon>Eukaryota</taxon>
        <taxon>Metazoa</taxon>
        <taxon>Ecdysozoa</taxon>
        <taxon>Nematoda</taxon>
        <taxon>Enoplea</taxon>
        <taxon>Dorylaimia</taxon>
        <taxon>Trichinellida</taxon>
        <taxon>Trichuridae</taxon>
        <taxon>Trichuris</taxon>
    </lineage>
</organism>
<keyword evidence="2" id="KW-0540">Nuclease</keyword>
<evidence type="ECO:0000256" key="5">
    <source>
        <dbReference type="ARBA" id="ARBA00023268"/>
    </source>
</evidence>
<dbReference type="CDD" id="cd09274">
    <property type="entry name" value="RNase_HI_RT_Ty3"/>
    <property type="match status" value="1"/>
</dbReference>
<protein>
    <recommendedName>
        <fullName evidence="1">RNA-directed DNA polymerase</fullName>
        <ecNumber evidence="1">2.7.7.49</ecNumber>
    </recommendedName>
</protein>
<dbReference type="GO" id="GO:0003964">
    <property type="term" value="F:RNA-directed DNA polymerase activity"/>
    <property type="evidence" value="ECO:0007669"/>
    <property type="project" value="UniProtKB-KW"/>
</dbReference>
<dbReference type="FunFam" id="3.10.20.370:FF:000001">
    <property type="entry name" value="Retrovirus-related Pol polyprotein from transposon 17.6-like protein"/>
    <property type="match status" value="1"/>
</dbReference>
<dbReference type="GO" id="GO:0004519">
    <property type="term" value="F:endonuclease activity"/>
    <property type="evidence" value="ECO:0007669"/>
    <property type="project" value="UniProtKB-KW"/>
</dbReference>
<evidence type="ECO:0000313" key="7">
    <source>
        <dbReference type="EMBL" id="KFD44971.1"/>
    </source>
</evidence>
<keyword evidence="4" id="KW-0808">Transferase</keyword>
<dbReference type="Pfam" id="PF17919">
    <property type="entry name" value="RT_RNaseH_2"/>
    <property type="match status" value="1"/>
</dbReference>
<evidence type="ECO:0000313" key="8">
    <source>
        <dbReference type="Proteomes" id="UP000030764"/>
    </source>
</evidence>
<accession>A0A085LJ25</accession>
<dbReference type="PANTHER" id="PTHR37984">
    <property type="entry name" value="PROTEIN CBG26694"/>
    <property type="match status" value="1"/>
</dbReference>
<dbReference type="FunFam" id="3.30.70.270:FF:000020">
    <property type="entry name" value="Transposon Tf2-6 polyprotein-like Protein"/>
    <property type="match status" value="1"/>
</dbReference>
<dbReference type="EC" id="2.7.7.49" evidence="1"/>
<keyword evidence="5" id="KW-0511">Multifunctional enzyme</keyword>
<dbReference type="EMBL" id="KL363998">
    <property type="protein sequence ID" value="KFD44971.1"/>
    <property type="molecule type" value="Genomic_DNA"/>
</dbReference>
<evidence type="ECO:0000259" key="6">
    <source>
        <dbReference type="PROSITE" id="PS50878"/>
    </source>
</evidence>
<dbReference type="Gene3D" id="3.10.20.370">
    <property type="match status" value="1"/>
</dbReference>
<feature type="domain" description="Reverse transcriptase" evidence="6">
    <location>
        <begin position="1"/>
        <end position="80"/>
    </location>
</feature>
<dbReference type="InterPro" id="IPR043128">
    <property type="entry name" value="Rev_trsase/Diguanyl_cyclase"/>
</dbReference>
<evidence type="ECO:0000256" key="4">
    <source>
        <dbReference type="ARBA" id="ARBA00022918"/>
    </source>
</evidence>
<evidence type="ECO:0000256" key="1">
    <source>
        <dbReference type="ARBA" id="ARBA00012493"/>
    </source>
</evidence>
<dbReference type="Pfam" id="PF00078">
    <property type="entry name" value="RVT_1"/>
    <property type="match status" value="1"/>
</dbReference>
<dbReference type="Proteomes" id="UP000030764">
    <property type="component" value="Unassembled WGS sequence"/>
</dbReference>
<dbReference type="InterPro" id="IPR041577">
    <property type="entry name" value="RT_RNaseH_2"/>
</dbReference>
<dbReference type="SUPFAM" id="SSF56672">
    <property type="entry name" value="DNA/RNA polymerases"/>
    <property type="match status" value="1"/>
</dbReference>
<dbReference type="Gene3D" id="3.30.70.270">
    <property type="match status" value="2"/>
</dbReference>
<keyword evidence="4" id="KW-0695">RNA-directed DNA polymerase</keyword>